<comment type="pathway">
    <text evidence="1">Sulfur metabolism; hydrogen sulfide biosynthesis; sulfite from sulfate: step 2/3.</text>
</comment>
<feature type="domain" description="APS kinase" evidence="6">
    <location>
        <begin position="175"/>
        <end position="227"/>
    </location>
</feature>
<evidence type="ECO:0000256" key="1">
    <source>
        <dbReference type="ARBA" id="ARBA00004806"/>
    </source>
</evidence>
<dbReference type="GO" id="GO:0004020">
    <property type="term" value="F:adenylylsulfate kinase activity"/>
    <property type="evidence" value="ECO:0007669"/>
    <property type="project" value="UniProtKB-EC"/>
</dbReference>
<proteinExistence type="inferred from homology"/>
<dbReference type="CDD" id="cd02027">
    <property type="entry name" value="APSK"/>
    <property type="match status" value="1"/>
</dbReference>
<dbReference type="PANTHER" id="PTHR11055:SF63">
    <property type="entry name" value="ADENYLYL-SULFATE KINASE 1, CHLOROPLASTIC"/>
    <property type="match status" value="1"/>
</dbReference>
<accession>A0AAD3S8L9</accession>
<dbReference type="Gene3D" id="3.40.50.300">
    <property type="entry name" value="P-loop containing nucleotide triphosphate hydrolases"/>
    <property type="match status" value="2"/>
</dbReference>
<dbReference type="Proteomes" id="UP001279734">
    <property type="component" value="Unassembled WGS sequence"/>
</dbReference>
<dbReference type="EMBL" id="BSYO01000006">
    <property type="protein sequence ID" value="GMH06356.1"/>
    <property type="molecule type" value="Genomic_DNA"/>
</dbReference>
<name>A0AAD3S8L9_NEPGR</name>
<dbReference type="SUPFAM" id="SSF52540">
    <property type="entry name" value="P-loop containing nucleoside triphosphate hydrolases"/>
    <property type="match status" value="1"/>
</dbReference>
<keyword evidence="5" id="KW-0067">ATP-binding</keyword>
<evidence type="ECO:0000313" key="8">
    <source>
        <dbReference type="Proteomes" id="UP001279734"/>
    </source>
</evidence>
<dbReference type="PANTHER" id="PTHR11055">
    <property type="entry name" value="BIFUNCTIONAL 3'-PHOSPHOADENOSINE 5'-PHOSPHOSULFATE SYNTHASE"/>
    <property type="match status" value="1"/>
</dbReference>
<evidence type="ECO:0000256" key="4">
    <source>
        <dbReference type="ARBA" id="ARBA00022741"/>
    </source>
</evidence>
<sequence length="365" mass="40284">MVALKGFPFIMSGLPDVELNASSSSILVGFERSTAFRFGCGRRKSLELSGGGGKWRTWYPVKAMEETKTSLYLAQPRLAYDCAGNGKTSVGKDDREELLQQKGCVVWITGLSGSGKSTLACALSRSLHCKGKLAYVLDGDNVRHGLNCDLSFKAEDRVENIRRIGEVVELFADAEGEFIEVFMDVPLQLCEARDTKGLYKLARAGKIKGFTGIDDPYEPHFNCEISLQQNPSICTSPALATRMDDTPNLRLTITVVNKPVGSGAGGDDAVALVRKVVREIDHLDVQNNEAMTINPANSMHFITLVNNQHNVILSLLISFWPRITTTVEEEADPDVDINGYKFVNGFQECLRCFRVYLKAINKSFQ</sequence>
<dbReference type="AlphaFoldDB" id="A0AAD3S8L9"/>
<keyword evidence="4" id="KW-0547">Nucleotide-binding</keyword>
<dbReference type="Pfam" id="PF01583">
    <property type="entry name" value="APS_kinase"/>
    <property type="match status" value="2"/>
</dbReference>
<evidence type="ECO:0000259" key="6">
    <source>
        <dbReference type="Pfam" id="PF01583"/>
    </source>
</evidence>
<dbReference type="InterPro" id="IPR059117">
    <property type="entry name" value="APS_kinase_dom"/>
</dbReference>
<gene>
    <name evidence="7" type="ORF">Nepgr_008196</name>
</gene>
<evidence type="ECO:0000256" key="5">
    <source>
        <dbReference type="ARBA" id="ARBA00022840"/>
    </source>
</evidence>
<reference evidence="7" key="1">
    <citation type="submission" date="2023-05" db="EMBL/GenBank/DDBJ databases">
        <title>Nepenthes gracilis genome sequencing.</title>
        <authorList>
            <person name="Fukushima K."/>
        </authorList>
    </citation>
    <scope>NUCLEOTIDE SEQUENCE</scope>
    <source>
        <strain evidence="7">SING2019-196</strain>
    </source>
</reference>
<evidence type="ECO:0000313" key="7">
    <source>
        <dbReference type="EMBL" id="GMH06356.1"/>
    </source>
</evidence>
<evidence type="ECO:0000256" key="3">
    <source>
        <dbReference type="ARBA" id="ARBA00022679"/>
    </source>
</evidence>
<keyword evidence="3" id="KW-0808">Transferase</keyword>
<comment type="similarity">
    <text evidence="2">Belongs to the APS kinase family.</text>
</comment>
<dbReference type="InterPro" id="IPR027417">
    <property type="entry name" value="P-loop_NTPase"/>
</dbReference>
<dbReference type="GO" id="GO:0000103">
    <property type="term" value="P:sulfate assimilation"/>
    <property type="evidence" value="ECO:0007669"/>
    <property type="project" value="InterPro"/>
</dbReference>
<protein>
    <recommendedName>
        <fullName evidence="6">APS kinase domain-containing protein</fullName>
    </recommendedName>
</protein>
<feature type="domain" description="APS kinase" evidence="6">
    <location>
        <begin position="102"/>
        <end position="174"/>
    </location>
</feature>
<evidence type="ECO:0000256" key="2">
    <source>
        <dbReference type="ARBA" id="ARBA00007008"/>
    </source>
</evidence>
<keyword evidence="8" id="KW-1185">Reference proteome</keyword>
<comment type="caution">
    <text evidence="7">The sequence shown here is derived from an EMBL/GenBank/DDBJ whole genome shotgun (WGS) entry which is preliminary data.</text>
</comment>
<organism evidence="7 8">
    <name type="scientific">Nepenthes gracilis</name>
    <name type="common">Slender pitcher plant</name>
    <dbReference type="NCBI Taxonomy" id="150966"/>
    <lineage>
        <taxon>Eukaryota</taxon>
        <taxon>Viridiplantae</taxon>
        <taxon>Streptophyta</taxon>
        <taxon>Embryophyta</taxon>
        <taxon>Tracheophyta</taxon>
        <taxon>Spermatophyta</taxon>
        <taxon>Magnoliopsida</taxon>
        <taxon>eudicotyledons</taxon>
        <taxon>Gunneridae</taxon>
        <taxon>Pentapetalae</taxon>
        <taxon>Caryophyllales</taxon>
        <taxon>Nepenthaceae</taxon>
        <taxon>Nepenthes</taxon>
    </lineage>
</organism>
<dbReference type="GO" id="GO:0005524">
    <property type="term" value="F:ATP binding"/>
    <property type="evidence" value="ECO:0007669"/>
    <property type="project" value="UniProtKB-KW"/>
</dbReference>